<keyword evidence="1" id="KW-1133">Transmembrane helix</keyword>
<protein>
    <submittedName>
        <fullName evidence="2">Uncharacterized protein</fullName>
    </submittedName>
</protein>
<dbReference type="EMBL" id="JAACFV010000001">
    <property type="protein sequence ID" value="KAF7514389.1"/>
    <property type="molecule type" value="Genomic_DNA"/>
</dbReference>
<evidence type="ECO:0000313" key="2">
    <source>
        <dbReference type="EMBL" id="KAF7514389.1"/>
    </source>
</evidence>
<keyword evidence="3" id="KW-1185">Reference proteome</keyword>
<keyword evidence="1" id="KW-0472">Membrane</keyword>
<name>A0A8H7E8J6_9EURO</name>
<dbReference type="AlphaFoldDB" id="A0A8H7E8J6"/>
<evidence type="ECO:0000313" key="3">
    <source>
        <dbReference type="Proteomes" id="UP000606974"/>
    </source>
</evidence>
<dbReference type="OrthoDB" id="10332795at2759"/>
<comment type="caution">
    <text evidence="2">The sequence shown here is derived from an EMBL/GenBank/DDBJ whole genome shotgun (WGS) entry which is preliminary data.</text>
</comment>
<accession>A0A8H7E8J6</accession>
<sequence>MAIQQSSFVGGIAVGVFGTLFIVLCYYLIMRFVQRPKVDRARDIEMARAAQLQPQQTYPPPMHPAHFQT</sequence>
<proteinExistence type="predicted"/>
<keyword evidence="1" id="KW-0812">Transmembrane</keyword>
<reference evidence="2" key="1">
    <citation type="submission" date="2020-02" db="EMBL/GenBank/DDBJ databases">
        <authorList>
            <person name="Palmer J.M."/>
        </authorList>
    </citation>
    <scope>NUCLEOTIDE SEQUENCE</scope>
    <source>
        <strain evidence="2">EPUS1.4</strain>
        <tissue evidence="2">Thallus</tissue>
    </source>
</reference>
<dbReference type="Proteomes" id="UP000606974">
    <property type="component" value="Unassembled WGS sequence"/>
</dbReference>
<gene>
    <name evidence="2" type="ORF">GJ744_000159</name>
</gene>
<feature type="transmembrane region" description="Helical" evidence="1">
    <location>
        <begin position="6"/>
        <end position="29"/>
    </location>
</feature>
<organism evidence="2 3">
    <name type="scientific">Endocarpon pusillum</name>
    <dbReference type="NCBI Taxonomy" id="364733"/>
    <lineage>
        <taxon>Eukaryota</taxon>
        <taxon>Fungi</taxon>
        <taxon>Dikarya</taxon>
        <taxon>Ascomycota</taxon>
        <taxon>Pezizomycotina</taxon>
        <taxon>Eurotiomycetes</taxon>
        <taxon>Chaetothyriomycetidae</taxon>
        <taxon>Verrucariales</taxon>
        <taxon>Verrucariaceae</taxon>
        <taxon>Endocarpon</taxon>
    </lineage>
</organism>
<evidence type="ECO:0000256" key="1">
    <source>
        <dbReference type="SAM" id="Phobius"/>
    </source>
</evidence>